<dbReference type="AlphaFoldDB" id="A0AAV3XLD7"/>
<evidence type="ECO:0000313" key="1">
    <source>
        <dbReference type="EMBL" id="GET43742.1"/>
    </source>
</evidence>
<accession>A0AAV3XLD7</accession>
<keyword evidence="2" id="KW-1185">Reference proteome</keyword>
<organism evidence="1 2">
    <name type="scientific">Microseira wollei NIES-4236</name>
    <dbReference type="NCBI Taxonomy" id="2530354"/>
    <lineage>
        <taxon>Bacteria</taxon>
        <taxon>Bacillati</taxon>
        <taxon>Cyanobacteriota</taxon>
        <taxon>Cyanophyceae</taxon>
        <taxon>Oscillatoriophycideae</taxon>
        <taxon>Aerosakkonematales</taxon>
        <taxon>Aerosakkonemataceae</taxon>
        <taxon>Microseira</taxon>
    </lineage>
</organism>
<proteinExistence type="predicted"/>
<evidence type="ECO:0000313" key="2">
    <source>
        <dbReference type="Proteomes" id="UP001050975"/>
    </source>
</evidence>
<sequence length="82" mass="9446">MFRFLWVIAMFLIREVVQQALTTGYLTVEAEEQLRHLLQKKYDLDDLDAFVNLQQAAMSGLVKQESRELRISGQISLSNSTV</sequence>
<comment type="caution">
    <text evidence="1">The sequence shown here is derived from an EMBL/GenBank/DDBJ whole genome shotgun (WGS) entry which is preliminary data.</text>
</comment>
<protein>
    <submittedName>
        <fullName evidence="1">Uncharacterized protein</fullName>
    </submittedName>
</protein>
<dbReference type="EMBL" id="BLAY01000248">
    <property type="protein sequence ID" value="GET43742.1"/>
    <property type="molecule type" value="Genomic_DNA"/>
</dbReference>
<name>A0AAV3XLD7_9CYAN</name>
<gene>
    <name evidence="1" type="ORF">MiSe_85670</name>
</gene>
<dbReference type="Proteomes" id="UP001050975">
    <property type="component" value="Unassembled WGS sequence"/>
</dbReference>
<reference evidence="1" key="1">
    <citation type="submission" date="2019-10" db="EMBL/GenBank/DDBJ databases">
        <title>Draft genome sequece of Microseira wollei NIES-4236.</title>
        <authorList>
            <person name="Yamaguchi H."/>
            <person name="Suzuki S."/>
            <person name="Kawachi M."/>
        </authorList>
    </citation>
    <scope>NUCLEOTIDE SEQUENCE</scope>
    <source>
        <strain evidence="1">NIES-4236</strain>
    </source>
</reference>